<gene>
    <name evidence="2" type="ORF">UY16_C0049G0006</name>
</gene>
<accession>A0A0G1TXZ1</accession>
<reference evidence="2 3" key="1">
    <citation type="journal article" date="2015" name="Nature">
        <title>rRNA introns, odd ribosomes, and small enigmatic genomes across a large radiation of phyla.</title>
        <authorList>
            <person name="Brown C.T."/>
            <person name="Hug L.A."/>
            <person name="Thomas B.C."/>
            <person name="Sharon I."/>
            <person name="Castelle C.J."/>
            <person name="Singh A."/>
            <person name="Wilkins M.J."/>
            <person name="Williams K.H."/>
            <person name="Banfield J.F."/>
        </authorList>
    </citation>
    <scope>NUCLEOTIDE SEQUENCE [LARGE SCALE GENOMIC DNA]</scope>
</reference>
<feature type="compositionally biased region" description="Basic and acidic residues" evidence="1">
    <location>
        <begin position="107"/>
        <end position="121"/>
    </location>
</feature>
<proteinExistence type="predicted"/>
<feature type="region of interest" description="Disordered" evidence="1">
    <location>
        <begin position="1"/>
        <end position="26"/>
    </location>
</feature>
<evidence type="ECO:0000256" key="1">
    <source>
        <dbReference type="SAM" id="MobiDB-lite"/>
    </source>
</evidence>
<sequence>MPAERLDAPQPPPEPDSSAATTPAALFPPHERVIPLTEEPSPTRPYRRPFDVVPDELRAKATELYRWGLSQRASGEQAGGISHTTVGTILREAGIPAHPMGYPELADTDKQRVADLTKKRK</sequence>
<organism evidence="2 3">
    <name type="scientific">Candidatus Gottesmanbacteria bacterium GW2011_GWA2_47_9</name>
    <dbReference type="NCBI Taxonomy" id="1618445"/>
    <lineage>
        <taxon>Bacteria</taxon>
        <taxon>Candidatus Gottesmaniibacteriota</taxon>
    </lineage>
</organism>
<dbReference type="AlphaFoldDB" id="A0A0G1TXZ1"/>
<comment type="caution">
    <text evidence="2">The sequence shown here is derived from an EMBL/GenBank/DDBJ whole genome shotgun (WGS) entry which is preliminary data.</text>
</comment>
<evidence type="ECO:0000313" key="3">
    <source>
        <dbReference type="Proteomes" id="UP000034739"/>
    </source>
</evidence>
<name>A0A0G1TXZ1_9BACT</name>
<evidence type="ECO:0000313" key="2">
    <source>
        <dbReference type="EMBL" id="KKU86727.1"/>
    </source>
</evidence>
<protein>
    <submittedName>
        <fullName evidence="2">Uncharacterized protein</fullName>
    </submittedName>
</protein>
<feature type="region of interest" description="Disordered" evidence="1">
    <location>
        <begin position="100"/>
        <end position="121"/>
    </location>
</feature>
<dbReference type="Proteomes" id="UP000034739">
    <property type="component" value="Unassembled WGS sequence"/>
</dbReference>
<dbReference type="EMBL" id="LCOY01000049">
    <property type="protein sequence ID" value="KKU86727.1"/>
    <property type="molecule type" value="Genomic_DNA"/>
</dbReference>
<feature type="non-terminal residue" evidence="2">
    <location>
        <position position="121"/>
    </location>
</feature>